<dbReference type="PANTHER" id="PTHR24096:SF149">
    <property type="entry name" value="AMP-BINDING DOMAIN-CONTAINING PROTEIN-RELATED"/>
    <property type="match status" value="1"/>
</dbReference>
<dbReference type="InterPro" id="IPR042099">
    <property type="entry name" value="ANL_N_sf"/>
</dbReference>
<gene>
    <name evidence="7" type="ORF">RN001_014960</name>
</gene>
<evidence type="ECO:0000259" key="6">
    <source>
        <dbReference type="Pfam" id="PF13193"/>
    </source>
</evidence>
<dbReference type="EMBL" id="JARPUR010000007">
    <property type="protein sequence ID" value="KAK4872931.1"/>
    <property type="molecule type" value="Genomic_DNA"/>
</dbReference>
<dbReference type="InterPro" id="IPR045851">
    <property type="entry name" value="AMP-bd_C_sf"/>
</dbReference>
<comment type="similarity">
    <text evidence="2">Belongs to the ATP-dependent AMP-binding enzyme family.</text>
</comment>
<comment type="caution">
    <text evidence="7">The sequence shown here is derived from an EMBL/GenBank/DDBJ whole genome shotgun (WGS) entry which is preliminary data.</text>
</comment>
<dbReference type="Pfam" id="PF00501">
    <property type="entry name" value="AMP-binding"/>
    <property type="match status" value="1"/>
</dbReference>
<evidence type="ECO:0000259" key="5">
    <source>
        <dbReference type="Pfam" id="PF00501"/>
    </source>
</evidence>
<accession>A0AAN7P2N6</accession>
<dbReference type="GO" id="GO:0005777">
    <property type="term" value="C:peroxisome"/>
    <property type="evidence" value="ECO:0007669"/>
    <property type="project" value="UniProtKB-SubCell"/>
</dbReference>
<evidence type="ECO:0000256" key="1">
    <source>
        <dbReference type="ARBA" id="ARBA00004275"/>
    </source>
</evidence>
<dbReference type="GO" id="GO:0016405">
    <property type="term" value="F:CoA-ligase activity"/>
    <property type="evidence" value="ECO:0007669"/>
    <property type="project" value="TreeGrafter"/>
</dbReference>
<dbReference type="InterPro" id="IPR000873">
    <property type="entry name" value="AMP-dep_synth/lig_dom"/>
</dbReference>
<dbReference type="Gene3D" id="3.30.300.30">
    <property type="match status" value="1"/>
</dbReference>
<reference evidence="8" key="1">
    <citation type="submission" date="2023-01" db="EMBL/GenBank/DDBJ databases">
        <title>Key to firefly adult light organ development and bioluminescence: homeobox transcription factors regulate luciferase expression and transportation to peroxisome.</title>
        <authorList>
            <person name="Fu X."/>
        </authorList>
    </citation>
    <scope>NUCLEOTIDE SEQUENCE [LARGE SCALE GENOMIC DNA]</scope>
</reference>
<keyword evidence="4" id="KW-0576">Peroxisome</keyword>
<dbReference type="PANTHER" id="PTHR24096">
    <property type="entry name" value="LONG-CHAIN-FATTY-ACID--COA LIGASE"/>
    <property type="match status" value="1"/>
</dbReference>
<dbReference type="Gene3D" id="3.40.50.12780">
    <property type="entry name" value="N-terminal domain of ligase-like"/>
    <property type="match status" value="1"/>
</dbReference>
<dbReference type="AlphaFoldDB" id="A0AAN7P2N6"/>
<feature type="domain" description="AMP-dependent synthetase/ligase" evidence="5">
    <location>
        <begin position="37"/>
        <end position="395"/>
    </location>
</feature>
<sequence>MSEIKYKILDNVIYTDDPGDNSDPKGVGHFYYTRMIQNRDKIAQIDGYTKEEDTFGSLLQRSVRTALTLLDKGLKPGDHISLCTNHHFNSPVPHIASFFTGLIMGAIEPKMSVKDAAHVLKQTLPKIIFVTSEAVTFVEKVIELIGTKIEIVVFDQTEQHTSFFDFIRPHKDEDSFKPKEVENLNETAIIVFSSGSTGMPKGICYSHRNMLCLTKTTQDYLKVLYSIANPYWNVFIICLQASIDRGFPRIVYPCFNEKDPWTLFYQHVDHAFLNTLQALHMVRSKKTEHVNLEHVKVLSIGGNPITAKQFDEVKLALPHTIVLQVYSQSESFNSILGFPLTPFGIQLSQKNVGSAGTILDGMSYKIVDIKTEKNLGPNEVGELRIKSRSQFIGYFNKDSTECFDFDGWLKTGDLCYYNENLCFYIVDRIRETFKFSIYHISPIEIENAILSLEPVETAIVIGIPHETDICHPMAIVKLKSNAKEISAKEIIKYVEDNFENKNRLRGGVKFVDNFPMTVTGKINRFKLKKMVLNNQI</sequence>
<evidence type="ECO:0000256" key="4">
    <source>
        <dbReference type="ARBA" id="ARBA00023140"/>
    </source>
</evidence>
<dbReference type="SUPFAM" id="SSF56801">
    <property type="entry name" value="Acetyl-CoA synthetase-like"/>
    <property type="match status" value="1"/>
</dbReference>
<evidence type="ECO:0000313" key="8">
    <source>
        <dbReference type="Proteomes" id="UP001353858"/>
    </source>
</evidence>
<evidence type="ECO:0000256" key="3">
    <source>
        <dbReference type="ARBA" id="ARBA00022598"/>
    </source>
</evidence>
<dbReference type="PROSITE" id="PS00455">
    <property type="entry name" value="AMP_BINDING"/>
    <property type="match status" value="1"/>
</dbReference>
<keyword evidence="3" id="KW-0436">Ligase</keyword>
<evidence type="ECO:0008006" key="9">
    <source>
        <dbReference type="Google" id="ProtNLM"/>
    </source>
</evidence>
<dbReference type="Proteomes" id="UP001353858">
    <property type="component" value="Unassembled WGS sequence"/>
</dbReference>
<proteinExistence type="inferred from homology"/>
<feature type="domain" description="AMP-binding enzyme C-terminal" evidence="6">
    <location>
        <begin position="444"/>
        <end position="521"/>
    </location>
</feature>
<name>A0AAN7P2N6_9COLE</name>
<keyword evidence="8" id="KW-1185">Reference proteome</keyword>
<protein>
    <recommendedName>
        <fullName evidence="9">Luciferin 4-monooxygenase</fullName>
    </recommendedName>
</protein>
<dbReference type="InterPro" id="IPR025110">
    <property type="entry name" value="AMP-bd_C"/>
</dbReference>
<evidence type="ECO:0000313" key="7">
    <source>
        <dbReference type="EMBL" id="KAK4872931.1"/>
    </source>
</evidence>
<organism evidence="7 8">
    <name type="scientific">Aquatica leii</name>
    <dbReference type="NCBI Taxonomy" id="1421715"/>
    <lineage>
        <taxon>Eukaryota</taxon>
        <taxon>Metazoa</taxon>
        <taxon>Ecdysozoa</taxon>
        <taxon>Arthropoda</taxon>
        <taxon>Hexapoda</taxon>
        <taxon>Insecta</taxon>
        <taxon>Pterygota</taxon>
        <taxon>Neoptera</taxon>
        <taxon>Endopterygota</taxon>
        <taxon>Coleoptera</taxon>
        <taxon>Polyphaga</taxon>
        <taxon>Elateriformia</taxon>
        <taxon>Elateroidea</taxon>
        <taxon>Lampyridae</taxon>
        <taxon>Luciolinae</taxon>
        <taxon>Aquatica</taxon>
    </lineage>
</organism>
<dbReference type="InterPro" id="IPR020845">
    <property type="entry name" value="AMP-binding_CS"/>
</dbReference>
<comment type="subcellular location">
    <subcellularLocation>
        <location evidence="1">Peroxisome</location>
    </subcellularLocation>
</comment>
<dbReference type="Pfam" id="PF13193">
    <property type="entry name" value="AMP-binding_C"/>
    <property type="match status" value="1"/>
</dbReference>
<evidence type="ECO:0000256" key="2">
    <source>
        <dbReference type="ARBA" id="ARBA00006432"/>
    </source>
</evidence>